<name>A0A7J7KNE7_BUGNE</name>
<evidence type="ECO:0000313" key="1">
    <source>
        <dbReference type="EMBL" id="KAF6039699.1"/>
    </source>
</evidence>
<reference evidence="1" key="1">
    <citation type="submission" date="2020-06" db="EMBL/GenBank/DDBJ databases">
        <title>Draft genome of Bugula neritina, a colonial animal packing powerful symbionts and potential medicines.</title>
        <authorList>
            <person name="Rayko M."/>
        </authorList>
    </citation>
    <scope>NUCLEOTIDE SEQUENCE [LARGE SCALE GENOMIC DNA]</scope>
    <source>
        <strain evidence="1">Kwan_BN1</strain>
    </source>
</reference>
<keyword evidence="2" id="KW-1185">Reference proteome</keyword>
<dbReference type="AlphaFoldDB" id="A0A7J7KNE7"/>
<accession>A0A7J7KNE7</accession>
<comment type="caution">
    <text evidence="1">The sequence shown here is derived from an EMBL/GenBank/DDBJ whole genome shotgun (WGS) entry which is preliminary data.</text>
</comment>
<dbReference type="EMBL" id="VXIV02000219">
    <property type="protein sequence ID" value="KAF6039699.1"/>
    <property type="molecule type" value="Genomic_DNA"/>
</dbReference>
<evidence type="ECO:0000313" key="2">
    <source>
        <dbReference type="Proteomes" id="UP000593567"/>
    </source>
</evidence>
<gene>
    <name evidence="1" type="ORF">EB796_001993</name>
</gene>
<organism evidence="1 2">
    <name type="scientific">Bugula neritina</name>
    <name type="common">Brown bryozoan</name>
    <name type="synonym">Sertularia neritina</name>
    <dbReference type="NCBI Taxonomy" id="10212"/>
    <lineage>
        <taxon>Eukaryota</taxon>
        <taxon>Metazoa</taxon>
        <taxon>Spiralia</taxon>
        <taxon>Lophotrochozoa</taxon>
        <taxon>Bryozoa</taxon>
        <taxon>Gymnolaemata</taxon>
        <taxon>Cheilostomatida</taxon>
        <taxon>Flustrina</taxon>
        <taxon>Buguloidea</taxon>
        <taxon>Bugulidae</taxon>
        <taxon>Bugula</taxon>
    </lineage>
</organism>
<dbReference type="Proteomes" id="UP000593567">
    <property type="component" value="Unassembled WGS sequence"/>
</dbReference>
<proteinExistence type="predicted"/>
<sequence>MWRGFLPTGQCAKASFVMNASTFPSFDLILPHMRDHRKQNAFSLDFTICWPTHEEDDDDAQIASSTPAIQCLHKKRTEARQA</sequence>
<protein>
    <submittedName>
        <fullName evidence="1">Uncharacterized protein</fullName>
    </submittedName>
</protein>